<proteinExistence type="predicted"/>
<sequence length="39" mass="4462">MQTRAIICHPRTTCLQQNIISVQLLLGFYPPQYSPTICI</sequence>
<reference evidence="1" key="1">
    <citation type="submission" date="2014-11" db="EMBL/GenBank/DDBJ databases">
        <authorList>
            <person name="Amaro Gonzalez C."/>
        </authorList>
    </citation>
    <scope>NUCLEOTIDE SEQUENCE</scope>
</reference>
<organism evidence="1">
    <name type="scientific">Anguilla anguilla</name>
    <name type="common">European freshwater eel</name>
    <name type="synonym">Muraena anguilla</name>
    <dbReference type="NCBI Taxonomy" id="7936"/>
    <lineage>
        <taxon>Eukaryota</taxon>
        <taxon>Metazoa</taxon>
        <taxon>Chordata</taxon>
        <taxon>Craniata</taxon>
        <taxon>Vertebrata</taxon>
        <taxon>Euteleostomi</taxon>
        <taxon>Actinopterygii</taxon>
        <taxon>Neopterygii</taxon>
        <taxon>Teleostei</taxon>
        <taxon>Anguilliformes</taxon>
        <taxon>Anguillidae</taxon>
        <taxon>Anguilla</taxon>
    </lineage>
</organism>
<dbReference type="EMBL" id="GBXM01055950">
    <property type="protein sequence ID" value="JAH52627.1"/>
    <property type="molecule type" value="Transcribed_RNA"/>
</dbReference>
<protein>
    <submittedName>
        <fullName evidence="1">Uncharacterized protein</fullName>
    </submittedName>
</protein>
<evidence type="ECO:0000313" key="1">
    <source>
        <dbReference type="EMBL" id="JAH52627.1"/>
    </source>
</evidence>
<accession>A0A0E9TGN0</accession>
<reference evidence="1" key="2">
    <citation type="journal article" date="2015" name="Fish Shellfish Immunol.">
        <title>Early steps in the European eel (Anguilla anguilla)-Vibrio vulnificus interaction in the gills: Role of the RtxA13 toxin.</title>
        <authorList>
            <person name="Callol A."/>
            <person name="Pajuelo D."/>
            <person name="Ebbesson L."/>
            <person name="Teles M."/>
            <person name="MacKenzie S."/>
            <person name="Amaro C."/>
        </authorList>
    </citation>
    <scope>NUCLEOTIDE SEQUENCE</scope>
</reference>
<name>A0A0E9TGN0_ANGAN</name>
<dbReference type="AlphaFoldDB" id="A0A0E9TGN0"/>